<feature type="domain" description="YMGG-like Gly-zipper" evidence="3">
    <location>
        <begin position="42"/>
        <end position="79"/>
    </location>
</feature>
<dbReference type="EMBL" id="JAESHT010000043">
    <property type="protein sequence ID" value="MBL3675733.1"/>
    <property type="molecule type" value="Genomic_DNA"/>
</dbReference>
<name>A0ABS1SAM2_9RHOB</name>
<dbReference type="Pfam" id="PF13441">
    <property type="entry name" value="Gly-zipper_YMGG"/>
    <property type="match status" value="1"/>
</dbReference>
<proteinExistence type="predicted"/>
<evidence type="ECO:0000256" key="2">
    <source>
        <dbReference type="SAM" id="SignalP"/>
    </source>
</evidence>
<evidence type="ECO:0000313" key="5">
    <source>
        <dbReference type="Proteomes" id="UP000644749"/>
    </source>
</evidence>
<feature type="region of interest" description="Disordered" evidence="1">
    <location>
        <begin position="29"/>
        <end position="48"/>
    </location>
</feature>
<organism evidence="4 5">
    <name type="scientific">Paracoccus aerius</name>
    <dbReference type="NCBI Taxonomy" id="1915382"/>
    <lineage>
        <taxon>Bacteria</taxon>
        <taxon>Pseudomonadati</taxon>
        <taxon>Pseudomonadota</taxon>
        <taxon>Alphaproteobacteria</taxon>
        <taxon>Rhodobacterales</taxon>
        <taxon>Paracoccaceae</taxon>
        <taxon>Paracoccus</taxon>
    </lineage>
</organism>
<keyword evidence="5" id="KW-1185">Reference proteome</keyword>
<evidence type="ECO:0000313" key="4">
    <source>
        <dbReference type="EMBL" id="MBL3675733.1"/>
    </source>
</evidence>
<reference evidence="4 5" key="1">
    <citation type="submission" date="2021-01" db="EMBL/GenBank/DDBJ databases">
        <title>011410 draft genome.</title>
        <authorList>
            <person name="Lang L."/>
        </authorList>
    </citation>
    <scope>NUCLEOTIDE SEQUENCE [LARGE SCALE GENOMIC DNA]</scope>
    <source>
        <strain evidence="4 5">KCTC 42845</strain>
    </source>
</reference>
<dbReference type="Proteomes" id="UP000644749">
    <property type="component" value="Unassembled WGS sequence"/>
</dbReference>
<dbReference type="RefSeq" id="WP_191313135.1">
    <property type="nucleotide sequence ID" value="NZ_BNCL01000044.1"/>
</dbReference>
<comment type="caution">
    <text evidence="4">The sequence shown here is derived from an EMBL/GenBank/DDBJ whole genome shotgun (WGS) entry which is preliminary data.</text>
</comment>
<gene>
    <name evidence="4" type="ORF">JL111_19920</name>
</gene>
<accession>A0ABS1SAM2</accession>
<sequence length="151" mass="15339">MKSILSTTSIVAAILAAPAYAQTTVVTETTPSVTEVQTDTETTGGGAAGGAASGAIAGAAVGGPVGAAVGAVAGGVVGDISEDALTPETRTYVMENKTESVVLDTDIVVGTQVPETVEIHTIPESEYSYVYVEDRAVLVEPQSRKIVHIYE</sequence>
<evidence type="ECO:0000259" key="3">
    <source>
        <dbReference type="Pfam" id="PF13441"/>
    </source>
</evidence>
<dbReference type="InterPro" id="IPR027367">
    <property type="entry name" value="Gly-zipper_YMGG"/>
</dbReference>
<protein>
    <submittedName>
        <fullName evidence="4">DUF1236 domain-containing protein</fullName>
    </submittedName>
</protein>
<dbReference type="InterPro" id="IPR009642">
    <property type="entry name" value="DUF1236"/>
</dbReference>
<dbReference type="Pfam" id="PF06823">
    <property type="entry name" value="DUF1236"/>
    <property type="match status" value="1"/>
</dbReference>
<feature type="chain" id="PRO_5045522419" evidence="2">
    <location>
        <begin position="22"/>
        <end position="151"/>
    </location>
</feature>
<evidence type="ECO:0000256" key="1">
    <source>
        <dbReference type="SAM" id="MobiDB-lite"/>
    </source>
</evidence>
<feature type="signal peptide" evidence="2">
    <location>
        <begin position="1"/>
        <end position="21"/>
    </location>
</feature>
<keyword evidence="2" id="KW-0732">Signal</keyword>